<sequence>MKRGLDWIYLPLMTGEQWGNIGIPKYNFRDAYPRIHRCTREECEIFNPELCGGLSNQHGIFG</sequence>
<evidence type="ECO:0000313" key="2">
    <source>
        <dbReference type="Proteomes" id="UP000683417"/>
    </source>
</evidence>
<organism evidence="1 2">
    <name type="scientific">Blumeria graminis f. sp. triticale</name>
    <dbReference type="NCBI Taxonomy" id="1689686"/>
    <lineage>
        <taxon>Eukaryota</taxon>
        <taxon>Fungi</taxon>
        <taxon>Dikarya</taxon>
        <taxon>Ascomycota</taxon>
        <taxon>Pezizomycotina</taxon>
        <taxon>Leotiomycetes</taxon>
        <taxon>Erysiphales</taxon>
        <taxon>Erysiphaceae</taxon>
        <taxon>Blumeria</taxon>
    </lineage>
</organism>
<gene>
    <name evidence="1" type="ORF">BGTH12_LOCUS4788</name>
</gene>
<comment type="caution">
    <text evidence="1">The sequence shown here is derived from an EMBL/GenBank/DDBJ whole genome shotgun (WGS) entry which is preliminary data.</text>
</comment>
<dbReference type="AlphaFoldDB" id="A0A9W4D8U2"/>
<dbReference type="EMBL" id="CAJHIT010000007">
    <property type="protein sequence ID" value="CAD6503430.1"/>
    <property type="molecule type" value="Genomic_DNA"/>
</dbReference>
<reference evidence="1" key="1">
    <citation type="submission" date="2020-10" db="EMBL/GenBank/DDBJ databases">
        <authorList>
            <person name="Muller C M."/>
        </authorList>
    </citation>
    <scope>NUCLEOTIDE SEQUENCE</scope>
    <source>
        <strain evidence="1">THUN-12</strain>
    </source>
</reference>
<proteinExistence type="predicted"/>
<protein>
    <submittedName>
        <fullName evidence="1">BgTH12-03095</fullName>
    </submittedName>
</protein>
<evidence type="ECO:0000313" key="1">
    <source>
        <dbReference type="EMBL" id="CAD6503430.1"/>
    </source>
</evidence>
<name>A0A9W4D8U2_BLUGR</name>
<dbReference type="Proteomes" id="UP000683417">
    <property type="component" value="Unassembled WGS sequence"/>
</dbReference>
<accession>A0A9W4D8U2</accession>